<accession>A0ABX0KJF9</accession>
<dbReference type="Proteomes" id="UP000615326">
    <property type="component" value="Unassembled WGS sequence"/>
</dbReference>
<dbReference type="EMBL" id="WOSW01000113">
    <property type="protein sequence ID" value="NHO34470.1"/>
    <property type="molecule type" value="Genomic_DNA"/>
</dbReference>
<organism evidence="1 2">
    <name type="scientific">Acetobacter fallax</name>
    <dbReference type="NCBI Taxonomy" id="1737473"/>
    <lineage>
        <taxon>Bacteria</taxon>
        <taxon>Pseudomonadati</taxon>
        <taxon>Pseudomonadota</taxon>
        <taxon>Alphaproteobacteria</taxon>
        <taxon>Acetobacterales</taxon>
        <taxon>Acetobacteraceae</taxon>
        <taxon>Acetobacter</taxon>
    </lineage>
</organism>
<comment type="caution">
    <text evidence="1">The sequence shown here is derived from an EMBL/GenBank/DDBJ whole genome shotgun (WGS) entry which is preliminary data.</text>
</comment>
<protein>
    <submittedName>
        <fullName evidence="1">Uncharacterized protein</fullName>
    </submittedName>
</protein>
<reference evidence="1 2" key="1">
    <citation type="journal article" date="2020" name="Int. J. Syst. Evol. Microbiol.">
        <title>Novel acetic acid bacteria from cider fermentations: Acetobacter conturbans sp. nov. and Acetobacter fallax sp. nov.</title>
        <authorList>
            <person name="Sombolestani A.S."/>
            <person name="Cleenwerck I."/>
            <person name="Cnockaert M."/>
            <person name="Borremans W."/>
            <person name="Wieme A.D."/>
            <person name="De Vuyst L."/>
            <person name="Vandamme P."/>
        </authorList>
    </citation>
    <scope>NUCLEOTIDE SEQUENCE [LARGE SCALE GENOMIC DNA]</scope>
    <source>
        <strain evidence="1 2">LMG 1637</strain>
    </source>
</reference>
<name>A0ABX0KJF9_9PROT</name>
<evidence type="ECO:0000313" key="1">
    <source>
        <dbReference type="EMBL" id="NHO34470.1"/>
    </source>
</evidence>
<gene>
    <name evidence="1" type="ORF">GOB84_18635</name>
</gene>
<proteinExistence type="predicted"/>
<sequence>MTVVSIPTEQSAFNLLRDILNNTIDARNIDIDFASATWAKFRLRITGERYHSTLNADLMRALVEYQTTLYRVAAFARNGKMRGSALDENARENLKLNFQIADGSSDIWAEATKAITEFAGKVTDGMGPKAKLTIALVAILSIFGGTPVHQWVTQHYEIQKEQIKSEDHQHDLQLLDHAVSALSEANKASIAENEKIMKLASDSLKEAADIRRETQNATDLIIKQTRAQSDLIGSF</sequence>
<keyword evidence="2" id="KW-1185">Reference proteome</keyword>
<evidence type="ECO:0000313" key="2">
    <source>
        <dbReference type="Proteomes" id="UP000615326"/>
    </source>
</evidence>
<dbReference type="RefSeq" id="WP_173578856.1">
    <property type="nucleotide sequence ID" value="NZ_WOSW01000113.1"/>
</dbReference>